<dbReference type="Proteomes" id="UP000828390">
    <property type="component" value="Unassembled WGS sequence"/>
</dbReference>
<proteinExistence type="predicted"/>
<evidence type="ECO:0000256" key="1">
    <source>
        <dbReference type="SAM" id="MobiDB-lite"/>
    </source>
</evidence>
<sequence length="166" mass="18410">MAEVSLHVVDDSNSQEHGNFTPKSTSSVSSSKRNVRDLDKRLSDMEAKFDSNIEKILQSLETVKNAHLSGCSDSQNSENKQSTVGSAQLRAVSGDTDSVSRPRQLISLNYGIDNDIASMNQQGRQLVMSEIGSEQKVVFYLAYRGSNHVIIKMASRGRYFSPFYIL</sequence>
<accession>A0A9D4KA84</accession>
<comment type="caution">
    <text evidence="2">The sequence shown here is derived from an EMBL/GenBank/DDBJ whole genome shotgun (WGS) entry which is preliminary data.</text>
</comment>
<keyword evidence="3" id="KW-1185">Reference proteome</keyword>
<feature type="compositionally biased region" description="Polar residues" evidence="1">
    <location>
        <begin position="11"/>
        <end position="23"/>
    </location>
</feature>
<dbReference type="AlphaFoldDB" id="A0A9D4KA84"/>
<feature type="region of interest" description="Disordered" evidence="1">
    <location>
        <begin position="1"/>
        <end position="37"/>
    </location>
</feature>
<protein>
    <submittedName>
        <fullName evidence="2">Uncharacterized protein</fullName>
    </submittedName>
</protein>
<feature type="compositionally biased region" description="Polar residues" evidence="1">
    <location>
        <begin position="71"/>
        <end position="86"/>
    </location>
</feature>
<reference evidence="2" key="1">
    <citation type="journal article" date="2019" name="bioRxiv">
        <title>The Genome of the Zebra Mussel, Dreissena polymorpha: A Resource for Invasive Species Research.</title>
        <authorList>
            <person name="McCartney M.A."/>
            <person name="Auch B."/>
            <person name="Kono T."/>
            <person name="Mallez S."/>
            <person name="Zhang Y."/>
            <person name="Obille A."/>
            <person name="Becker A."/>
            <person name="Abrahante J.E."/>
            <person name="Garbe J."/>
            <person name="Badalamenti J.P."/>
            <person name="Herman A."/>
            <person name="Mangelson H."/>
            <person name="Liachko I."/>
            <person name="Sullivan S."/>
            <person name="Sone E.D."/>
            <person name="Koren S."/>
            <person name="Silverstein K.A.T."/>
            <person name="Beckman K.B."/>
            <person name="Gohl D.M."/>
        </authorList>
    </citation>
    <scope>NUCLEOTIDE SEQUENCE</scope>
    <source>
        <strain evidence="2">Duluth1</strain>
        <tissue evidence="2">Whole animal</tissue>
    </source>
</reference>
<dbReference type="EMBL" id="JAIWYP010000004">
    <property type="protein sequence ID" value="KAH3836047.1"/>
    <property type="molecule type" value="Genomic_DNA"/>
</dbReference>
<name>A0A9D4KA84_DREPO</name>
<feature type="region of interest" description="Disordered" evidence="1">
    <location>
        <begin position="68"/>
        <end position="95"/>
    </location>
</feature>
<organism evidence="2 3">
    <name type="scientific">Dreissena polymorpha</name>
    <name type="common">Zebra mussel</name>
    <name type="synonym">Mytilus polymorpha</name>
    <dbReference type="NCBI Taxonomy" id="45954"/>
    <lineage>
        <taxon>Eukaryota</taxon>
        <taxon>Metazoa</taxon>
        <taxon>Spiralia</taxon>
        <taxon>Lophotrochozoa</taxon>
        <taxon>Mollusca</taxon>
        <taxon>Bivalvia</taxon>
        <taxon>Autobranchia</taxon>
        <taxon>Heteroconchia</taxon>
        <taxon>Euheterodonta</taxon>
        <taxon>Imparidentia</taxon>
        <taxon>Neoheterodontei</taxon>
        <taxon>Myida</taxon>
        <taxon>Dreissenoidea</taxon>
        <taxon>Dreissenidae</taxon>
        <taxon>Dreissena</taxon>
    </lineage>
</organism>
<gene>
    <name evidence="2" type="ORF">DPMN_109416</name>
</gene>
<evidence type="ECO:0000313" key="3">
    <source>
        <dbReference type="Proteomes" id="UP000828390"/>
    </source>
</evidence>
<evidence type="ECO:0000313" key="2">
    <source>
        <dbReference type="EMBL" id="KAH3836047.1"/>
    </source>
</evidence>
<reference evidence="2" key="2">
    <citation type="submission" date="2020-11" db="EMBL/GenBank/DDBJ databases">
        <authorList>
            <person name="McCartney M.A."/>
            <person name="Auch B."/>
            <person name="Kono T."/>
            <person name="Mallez S."/>
            <person name="Becker A."/>
            <person name="Gohl D.M."/>
            <person name="Silverstein K.A.T."/>
            <person name="Koren S."/>
            <person name="Bechman K.B."/>
            <person name="Herman A."/>
            <person name="Abrahante J.E."/>
            <person name="Garbe J."/>
        </authorList>
    </citation>
    <scope>NUCLEOTIDE SEQUENCE</scope>
    <source>
        <strain evidence="2">Duluth1</strain>
        <tissue evidence="2">Whole animal</tissue>
    </source>
</reference>